<evidence type="ECO:0000313" key="7">
    <source>
        <dbReference type="Proteomes" id="UP000623250"/>
    </source>
</evidence>
<organism evidence="6 7">
    <name type="scientific">Rhodomicrobium udaipurense</name>
    <dbReference type="NCBI Taxonomy" id="1202716"/>
    <lineage>
        <taxon>Bacteria</taxon>
        <taxon>Pseudomonadati</taxon>
        <taxon>Pseudomonadota</taxon>
        <taxon>Alphaproteobacteria</taxon>
        <taxon>Hyphomicrobiales</taxon>
        <taxon>Hyphomicrobiaceae</taxon>
        <taxon>Rhodomicrobium</taxon>
    </lineage>
</organism>
<dbReference type="InterPro" id="IPR012328">
    <property type="entry name" value="Chalcone/stilbene_synt_C"/>
</dbReference>
<dbReference type="InterPro" id="IPR011141">
    <property type="entry name" value="Polyketide_synthase_type-III"/>
</dbReference>
<dbReference type="GO" id="GO:0030639">
    <property type="term" value="P:polyketide biosynthetic process"/>
    <property type="evidence" value="ECO:0007669"/>
    <property type="project" value="TreeGrafter"/>
</dbReference>
<dbReference type="PANTHER" id="PTHR11877:SF46">
    <property type="entry name" value="TYPE III POLYKETIDE SYNTHASE A"/>
    <property type="match status" value="1"/>
</dbReference>
<feature type="active site" description="Acyl-thioester intermediate" evidence="3">
    <location>
        <position position="151"/>
    </location>
</feature>
<dbReference type="Pfam" id="PF00195">
    <property type="entry name" value="Chal_sti_synt_N"/>
    <property type="match status" value="1"/>
</dbReference>
<keyword evidence="2" id="KW-0808">Transferase</keyword>
<dbReference type="InterPro" id="IPR016039">
    <property type="entry name" value="Thiolase-like"/>
</dbReference>
<dbReference type="PIRSF" id="PIRSF000451">
    <property type="entry name" value="PKS_III"/>
    <property type="match status" value="1"/>
</dbReference>
<feature type="domain" description="Chalcone/stilbene synthase N-terminal" evidence="4">
    <location>
        <begin position="77"/>
        <end position="210"/>
    </location>
</feature>
<dbReference type="Proteomes" id="UP000623250">
    <property type="component" value="Unassembled WGS sequence"/>
</dbReference>
<dbReference type="EMBL" id="JAEMUK010000009">
    <property type="protein sequence ID" value="MBJ7542920.1"/>
    <property type="molecule type" value="Genomic_DNA"/>
</dbReference>
<sequence>MSVAHINKIATAVPPHQVHKAFIEFQRQILTDPRKRSIFDRLVQMGQIENRFSCVVPSEDHVGASINGEVFYAPGNFPSTGQRMRQYEIEAPLLAERAVARLDLGAATDEITHLIVTSCTGFSAPGVDLELVSRLGLNPGVERTIVGFMGCYAAINALKLAHHIVRSEPSAKVLVVSIELCTLHFQETQELEEMMPFLLFADGAAAALISGEQKGLSMERFYATVMPEAADQMAWHIRDFGFDMVLSTRIPASVGEAINRAADAILNGWTTKDIELWAVHPGGRAILDAVESAFRLPIDALAASRQTLKDFGNMSSATVLFVLKSVLEDARSGAKGCAMSFGPGLTAETMLFKAV</sequence>
<name>A0A8I1KGN4_9HYPH</name>
<dbReference type="GO" id="GO:0016747">
    <property type="term" value="F:acyltransferase activity, transferring groups other than amino-acyl groups"/>
    <property type="evidence" value="ECO:0007669"/>
    <property type="project" value="InterPro"/>
</dbReference>
<evidence type="ECO:0000259" key="5">
    <source>
        <dbReference type="Pfam" id="PF02797"/>
    </source>
</evidence>
<dbReference type="Gene3D" id="3.40.47.10">
    <property type="match status" value="2"/>
</dbReference>
<dbReference type="InterPro" id="IPR001099">
    <property type="entry name" value="Chalcone/stilbene_synt_N"/>
</dbReference>
<gene>
    <name evidence="6" type="ORF">JDN41_05040</name>
</gene>
<reference evidence="6 7" key="1">
    <citation type="submission" date="2020-12" db="EMBL/GenBank/DDBJ databases">
        <title>Revised draft genomes of Rhodomicrobium vannielii ATCC 17100 and Rhodomicrobium udaipurense JA643.</title>
        <authorList>
            <person name="Conners E.M."/>
            <person name="Davenport E.J."/>
            <person name="Bose A."/>
        </authorList>
    </citation>
    <scope>NUCLEOTIDE SEQUENCE [LARGE SCALE GENOMIC DNA]</scope>
    <source>
        <strain evidence="6 7">JA643</strain>
    </source>
</reference>
<evidence type="ECO:0000256" key="1">
    <source>
        <dbReference type="ARBA" id="ARBA00005531"/>
    </source>
</evidence>
<feature type="domain" description="Chalcone/stilbene synthase C-terminal" evidence="5">
    <location>
        <begin position="224"/>
        <end position="355"/>
    </location>
</feature>
<dbReference type="Pfam" id="PF02797">
    <property type="entry name" value="Chal_sti_synt_C"/>
    <property type="match status" value="1"/>
</dbReference>
<protein>
    <submittedName>
        <fullName evidence="6">Type III polyketide synthase</fullName>
    </submittedName>
</protein>
<evidence type="ECO:0000256" key="2">
    <source>
        <dbReference type="ARBA" id="ARBA00022679"/>
    </source>
</evidence>
<accession>A0A8I1KGN4</accession>
<evidence type="ECO:0000256" key="3">
    <source>
        <dbReference type="PIRSR" id="PIRSR000451-1"/>
    </source>
</evidence>
<proteinExistence type="inferred from homology"/>
<comment type="similarity">
    <text evidence="1">Belongs to the thiolase-like superfamily. Chalcone/stilbene synthases family.</text>
</comment>
<evidence type="ECO:0000259" key="4">
    <source>
        <dbReference type="Pfam" id="PF00195"/>
    </source>
</evidence>
<dbReference type="AlphaFoldDB" id="A0A8I1KGN4"/>
<dbReference type="SUPFAM" id="SSF53901">
    <property type="entry name" value="Thiolase-like"/>
    <property type="match status" value="1"/>
</dbReference>
<dbReference type="CDD" id="cd00831">
    <property type="entry name" value="CHS_like"/>
    <property type="match status" value="1"/>
</dbReference>
<dbReference type="PANTHER" id="PTHR11877">
    <property type="entry name" value="HYDROXYMETHYLGLUTARYL-COA SYNTHASE"/>
    <property type="match status" value="1"/>
</dbReference>
<keyword evidence="7" id="KW-1185">Reference proteome</keyword>
<evidence type="ECO:0000313" key="6">
    <source>
        <dbReference type="EMBL" id="MBJ7542920.1"/>
    </source>
</evidence>
<comment type="caution">
    <text evidence="6">The sequence shown here is derived from an EMBL/GenBank/DDBJ whole genome shotgun (WGS) entry which is preliminary data.</text>
</comment>